<gene>
    <name evidence="1" type="ORF">HQ865_03920</name>
</gene>
<reference evidence="1 2" key="1">
    <citation type="submission" date="2020-05" db="EMBL/GenBank/DDBJ databases">
        <title>Mucilaginibacter mali sp. nov.</title>
        <authorList>
            <person name="Kim H.S."/>
            <person name="Lee K.C."/>
            <person name="Suh M.K."/>
            <person name="Kim J.-S."/>
            <person name="Han K.-I."/>
            <person name="Eom M.K."/>
            <person name="Shin Y.K."/>
            <person name="Lee J.-S."/>
        </authorList>
    </citation>
    <scope>NUCLEOTIDE SEQUENCE [LARGE SCALE GENOMIC DNA]</scope>
    <source>
        <strain evidence="1 2">G2-14</strain>
    </source>
</reference>
<protein>
    <submittedName>
        <fullName evidence="1">Uncharacterized protein</fullName>
    </submittedName>
</protein>
<dbReference type="RefSeq" id="WP_173413633.1">
    <property type="nucleotide sequence ID" value="NZ_CP054139.1"/>
</dbReference>
<accession>A0A7D4TTE4</accession>
<name>A0A7D4TTE4_9SPHI</name>
<proteinExistence type="predicted"/>
<dbReference type="KEGG" id="mmab:HQ865_03920"/>
<evidence type="ECO:0000313" key="1">
    <source>
        <dbReference type="EMBL" id="QKJ28935.1"/>
    </source>
</evidence>
<dbReference type="EMBL" id="CP054139">
    <property type="protein sequence ID" value="QKJ28935.1"/>
    <property type="molecule type" value="Genomic_DNA"/>
</dbReference>
<keyword evidence="2" id="KW-1185">Reference proteome</keyword>
<sequence>MITVLTSIVMLALIALPFFKRGSKPADKTVVYKNDTDTTHAHYAINDRGYLEEISGNKVHGNFID</sequence>
<dbReference type="AlphaFoldDB" id="A0A7D4TTE4"/>
<evidence type="ECO:0000313" key="2">
    <source>
        <dbReference type="Proteomes" id="UP000505355"/>
    </source>
</evidence>
<dbReference type="Proteomes" id="UP000505355">
    <property type="component" value="Chromosome"/>
</dbReference>
<organism evidence="1 2">
    <name type="scientific">Mucilaginibacter mali</name>
    <dbReference type="NCBI Taxonomy" id="2740462"/>
    <lineage>
        <taxon>Bacteria</taxon>
        <taxon>Pseudomonadati</taxon>
        <taxon>Bacteroidota</taxon>
        <taxon>Sphingobacteriia</taxon>
        <taxon>Sphingobacteriales</taxon>
        <taxon>Sphingobacteriaceae</taxon>
        <taxon>Mucilaginibacter</taxon>
    </lineage>
</organism>